<sequence length="339" mass="35260">MKSARRCLLGLGLLLMLCCGQARADGCTVAQTNIVFPSVSSITSADAYANANFKVTCTWTSFLGGLLFPNATVCLYLGDGSGNTSPTVTVPRQLANGTKRINYNLYTDTSYSAAKIWGGWAGTDTAANVIQFTLTKSDNVVGALTQDVNLYGKLNADATLAAMDVGPDNLSLVSNFSGSNVLMRYIFFLTGTGNCLLGTSVAMPFQVSANVINDCDINVGNLVFPNSSLLTSAIRTTSTLTARCSKNTAYRVTFSAGTTPGNTTSARKMIKTSASDVVSYQISNVLDGASLGDGSGGTVVMGGTGDGTTKSLTVFGLVPAQTTPSPGDYKDTVVATVWF</sequence>
<evidence type="ECO:0000259" key="2">
    <source>
        <dbReference type="Pfam" id="PF05229"/>
    </source>
</evidence>
<keyword evidence="1" id="KW-0732">Signal</keyword>
<comment type="caution">
    <text evidence="3">The sequence shown here is derived from an EMBL/GenBank/DDBJ whole genome shotgun (WGS) entry which is preliminary data.</text>
</comment>
<feature type="domain" description="Spore coat protein U/FanG" evidence="2">
    <location>
        <begin position="23"/>
        <end position="162"/>
    </location>
</feature>
<dbReference type="Pfam" id="PF05229">
    <property type="entry name" value="SCPU"/>
    <property type="match status" value="2"/>
</dbReference>
<accession>A0A7X4KGE6</accession>
<organism evidence="3 6">
    <name type="scientific">Duganella margarita</name>
    <dbReference type="NCBI Taxonomy" id="2692170"/>
    <lineage>
        <taxon>Bacteria</taxon>
        <taxon>Pseudomonadati</taxon>
        <taxon>Pseudomonadota</taxon>
        <taxon>Betaproteobacteria</taxon>
        <taxon>Burkholderiales</taxon>
        <taxon>Oxalobacteraceae</taxon>
        <taxon>Telluria group</taxon>
        <taxon>Duganella</taxon>
    </lineage>
</organism>
<evidence type="ECO:0000256" key="1">
    <source>
        <dbReference type="SAM" id="SignalP"/>
    </source>
</evidence>
<feature type="domain" description="Spore coat protein U/FanG" evidence="2">
    <location>
        <begin position="204"/>
        <end position="336"/>
    </location>
</feature>
<dbReference type="EMBL" id="WWCR01000008">
    <property type="protein sequence ID" value="MYM72504.1"/>
    <property type="molecule type" value="Genomic_DNA"/>
</dbReference>
<dbReference type="Proteomes" id="UP000469734">
    <property type="component" value="Unassembled WGS sequence"/>
</dbReference>
<keyword evidence="5" id="KW-1185">Reference proteome</keyword>
<feature type="chain" id="PRO_5030982090" evidence="1">
    <location>
        <begin position="25"/>
        <end position="339"/>
    </location>
</feature>
<evidence type="ECO:0000313" key="3">
    <source>
        <dbReference type="EMBL" id="MYM72504.1"/>
    </source>
</evidence>
<name>A0A7X4KGE6_9BURK</name>
<dbReference type="InterPro" id="IPR007893">
    <property type="entry name" value="Spore_coat_U/FanG"/>
</dbReference>
<feature type="signal peptide" evidence="1">
    <location>
        <begin position="1"/>
        <end position="24"/>
    </location>
</feature>
<evidence type="ECO:0000313" key="4">
    <source>
        <dbReference type="EMBL" id="MYN40679.1"/>
    </source>
</evidence>
<proteinExistence type="predicted"/>
<evidence type="ECO:0000313" key="5">
    <source>
        <dbReference type="Proteomes" id="UP000466332"/>
    </source>
</evidence>
<evidence type="ECO:0000313" key="6">
    <source>
        <dbReference type="Proteomes" id="UP000469734"/>
    </source>
</evidence>
<dbReference type="EMBL" id="WWCS01000008">
    <property type="protein sequence ID" value="MYN40679.1"/>
    <property type="molecule type" value="Genomic_DNA"/>
</dbReference>
<dbReference type="RefSeq" id="WP_161045677.1">
    <property type="nucleotide sequence ID" value="NZ_WWCR01000008.1"/>
</dbReference>
<dbReference type="InterPro" id="IPR053167">
    <property type="entry name" value="Spore_coat_component"/>
</dbReference>
<gene>
    <name evidence="4" type="ORF">GTP55_14990</name>
    <name evidence="3" type="ORF">GTP56_09875</name>
</gene>
<reference evidence="5 6" key="1">
    <citation type="submission" date="2019-12" db="EMBL/GenBank/DDBJ databases">
        <title>Novel species isolated from a subtropical stream in China.</title>
        <authorList>
            <person name="Lu H."/>
        </authorList>
    </citation>
    <scope>NUCLEOTIDE SEQUENCE [LARGE SCALE GENOMIC DNA]</scope>
    <source>
        <strain evidence="4 5">FT109W</strain>
        <strain evidence="3 6">FT134W</strain>
    </source>
</reference>
<dbReference type="PANTHER" id="PTHR37089:SF4">
    <property type="entry name" value="EXPORTED PROTEIN"/>
    <property type="match status" value="1"/>
</dbReference>
<dbReference type="PANTHER" id="PTHR37089">
    <property type="entry name" value="PROTEIN U-RELATED"/>
    <property type="match status" value="1"/>
</dbReference>
<dbReference type="SMART" id="SM00972">
    <property type="entry name" value="SCPU"/>
    <property type="match status" value="2"/>
</dbReference>
<protein>
    <submittedName>
        <fullName evidence="3">Fimbrial major subunit CsuA/B family protein</fullName>
    </submittedName>
</protein>
<dbReference type="Proteomes" id="UP000466332">
    <property type="component" value="Unassembled WGS sequence"/>
</dbReference>
<dbReference type="AlphaFoldDB" id="A0A7X4KGE6"/>